<feature type="domain" description="Fumarylacetoacetase-like C-terminal" evidence="3">
    <location>
        <begin position="72"/>
        <end position="277"/>
    </location>
</feature>
<evidence type="ECO:0000313" key="4">
    <source>
        <dbReference type="EMBL" id="USJ26081.1"/>
    </source>
</evidence>
<geneLocation type="plasmid" evidence="4 5">
    <name>pA</name>
</geneLocation>
<proteinExistence type="inferred from homology"/>
<keyword evidence="2" id="KW-0479">Metal-binding</keyword>
<reference evidence="4" key="1">
    <citation type="submission" date="2022-06" db="EMBL/GenBank/DDBJ databases">
        <title>Physiological and biochemical characterization and genomic elucidation of a strain of the genus Ensifer adhaerens M8 that combines arsenic oxidation and chromium reduction.</title>
        <authorList>
            <person name="Li X."/>
            <person name="Yu c."/>
        </authorList>
    </citation>
    <scope>NUCLEOTIDE SEQUENCE</scope>
    <source>
        <strain evidence="4">M8</strain>
        <plasmid evidence="4">pA</plasmid>
    </source>
</reference>
<dbReference type="InterPro" id="IPR011234">
    <property type="entry name" value="Fumarylacetoacetase-like_C"/>
</dbReference>
<evidence type="ECO:0000313" key="5">
    <source>
        <dbReference type="Proteomes" id="UP001055460"/>
    </source>
</evidence>
<accession>A0A9Q9DCD6</accession>
<comment type="similarity">
    <text evidence="1">Belongs to the FAH family.</text>
</comment>
<dbReference type="PANTHER" id="PTHR42796">
    <property type="entry name" value="FUMARYLACETOACETATE HYDROLASE DOMAIN-CONTAINING PROTEIN 2A-RELATED"/>
    <property type="match status" value="1"/>
</dbReference>
<dbReference type="GO" id="GO:0019752">
    <property type="term" value="P:carboxylic acid metabolic process"/>
    <property type="evidence" value="ECO:0007669"/>
    <property type="project" value="UniProtKB-ARBA"/>
</dbReference>
<evidence type="ECO:0000259" key="3">
    <source>
        <dbReference type="Pfam" id="PF01557"/>
    </source>
</evidence>
<dbReference type="Pfam" id="PF01557">
    <property type="entry name" value="FAA_hydrolase"/>
    <property type="match status" value="1"/>
</dbReference>
<dbReference type="Proteomes" id="UP001055460">
    <property type="component" value="Plasmid pA"/>
</dbReference>
<dbReference type="EMBL" id="CP098808">
    <property type="protein sequence ID" value="USJ26081.1"/>
    <property type="molecule type" value="Genomic_DNA"/>
</dbReference>
<dbReference type="GO" id="GO:0016787">
    <property type="term" value="F:hydrolase activity"/>
    <property type="evidence" value="ECO:0007669"/>
    <property type="project" value="UniProtKB-KW"/>
</dbReference>
<sequence>MKLLRLTVDGSAVPCILDGEGKARDVSSLVQDFTAETLPGVLAVLSGADFAALPVMPVVDADILPPVARPGTIWCVGLNYSDHAEEAGLPVPSEPILFNKAAGTYCGPNAPLLHTEKMSKLDWEVELGIVIGKRALNVSRAEAMDHVLGYTIVDDVSERAWQMERGGQWVKGKSFPNFCPTGPWLVTKDEVPDPQALSMWLDVNAERMQAGTTARMIFDVATIVSYMSDFCVLEPGDLICTGTPPGVGMGKKPPRYLGPGDVVELGIDGLGRQRQVVQSL</sequence>
<dbReference type="GO" id="GO:0046872">
    <property type="term" value="F:metal ion binding"/>
    <property type="evidence" value="ECO:0007669"/>
    <property type="project" value="UniProtKB-KW"/>
</dbReference>
<evidence type="ECO:0000256" key="1">
    <source>
        <dbReference type="ARBA" id="ARBA00010211"/>
    </source>
</evidence>
<name>A0A9Q9DCD6_ENSAD</name>
<dbReference type="InterPro" id="IPR036663">
    <property type="entry name" value="Fumarylacetoacetase_C_sf"/>
</dbReference>
<dbReference type="GO" id="GO:0016853">
    <property type="term" value="F:isomerase activity"/>
    <property type="evidence" value="ECO:0007669"/>
    <property type="project" value="UniProtKB-ARBA"/>
</dbReference>
<dbReference type="InterPro" id="IPR051121">
    <property type="entry name" value="FAH"/>
</dbReference>
<organism evidence="4 5">
    <name type="scientific">Ensifer adhaerens</name>
    <name type="common">Sinorhizobium morelense</name>
    <dbReference type="NCBI Taxonomy" id="106592"/>
    <lineage>
        <taxon>Bacteria</taxon>
        <taxon>Pseudomonadati</taxon>
        <taxon>Pseudomonadota</taxon>
        <taxon>Alphaproteobacteria</taxon>
        <taxon>Hyphomicrobiales</taxon>
        <taxon>Rhizobiaceae</taxon>
        <taxon>Sinorhizobium/Ensifer group</taxon>
        <taxon>Ensifer</taxon>
    </lineage>
</organism>
<protein>
    <submittedName>
        <fullName evidence="4">Fumarylacetoacetate hydrolase family protein</fullName>
    </submittedName>
</protein>
<evidence type="ECO:0000256" key="2">
    <source>
        <dbReference type="ARBA" id="ARBA00022723"/>
    </source>
</evidence>
<dbReference type="SUPFAM" id="SSF56529">
    <property type="entry name" value="FAH"/>
    <property type="match status" value="1"/>
</dbReference>
<dbReference type="FunFam" id="3.90.850.10:FF:000002">
    <property type="entry name" value="2-hydroxyhepta-2,4-diene-1,7-dioate isomerase"/>
    <property type="match status" value="1"/>
</dbReference>
<gene>
    <name evidence="4" type="ORF">NE863_26890</name>
</gene>
<keyword evidence="4" id="KW-0378">Hydrolase</keyword>
<dbReference type="Gene3D" id="3.90.850.10">
    <property type="entry name" value="Fumarylacetoacetase-like, C-terminal domain"/>
    <property type="match status" value="1"/>
</dbReference>
<dbReference type="AlphaFoldDB" id="A0A9Q9DCD6"/>
<dbReference type="RefSeq" id="WP_252160726.1">
    <property type="nucleotide sequence ID" value="NZ_CP098808.1"/>
</dbReference>
<keyword evidence="4" id="KW-0614">Plasmid</keyword>
<dbReference type="PANTHER" id="PTHR42796:SF4">
    <property type="entry name" value="FUMARYLACETOACETATE HYDROLASE DOMAIN-CONTAINING PROTEIN 2A"/>
    <property type="match status" value="1"/>
</dbReference>